<sequence length="152" mass="18038">MNICNIEYDDELNKRIYSRLYPSNTLKPLFETRPVSTKYTFFQTVNEQPIHKTKELQYKNYSPHETFNPGNKAPIDYFINNIDTESVLRNQFMALQKSSQSVYVPELNSSLYENHQMYHKPVTVTDCKTKLPEKDFAPAFFNNFTRYNLRNS</sequence>
<name>A0A6C0JJ94_9ZZZZ</name>
<dbReference type="AlphaFoldDB" id="A0A6C0JJ94"/>
<evidence type="ECO:0000313" key="1">
    <source>
        <dbReference type="EMBL" id="QHU05865.1"/>
    </source>
</evidence>
<organism evidence="1">
    <name type="scientific">viral metagenome</name>
    <dbReference type="NCBI Taxonomy" id="1070528"/>
    <lineage>
        <taxon>unclassified sequences</taxon>
        <taxon>metagenomes</taxon>
        <taxon>organismal metagenomes</taxon>
    </lineage>
</organism>
<reference evidence="1" key="1">
    <citation type="journal article" date="2020" name="Nature">
        <title>Giant virus diversity and host interactions through global metagenomics.</title>
        <authorList>
            <person name="Schulz F."/>
            <person name="Roux S."/>
            <person name="Paez-Espino D."/>
            <person name="Jungbluth S."/>
            <person name="Walsh D.A."/>
            <person name="Denef V.J."/>
            <person name="McMahon K.D."/>
            <person name="Konstantinidis K.T."/>
            <person name="Eloe-Fadrosh E.A."/>
            <person name="Kyrpides N.C."/>
            <person name="Woyke T."/>
        </authorList>
    </citation>
    <scope>NUCLEOTIDE SEQUENCE</scope>
    <source>
        <strain evidence="1">GVMAG-M-3300027736-24</strain>
    </source>
</reference>
<dbReference type="EMBL" id="MN740422">
    <property type="protein sequence ID" value="QHU05865.1"/>
    <property type="molecule type" value="Genomic_DNA"/>
</dbReference>
<accession>A0A6C0JJ94</accession>
<protein>
    <submittedName>
        <fullName evidence="1">Uncharacterized protein</fullName>
    </submittedName>
</protein>
<proteinExistence type="predicted"/>